<dbReference type="EMBL" id="BSST01000001">
    <property type="protein sequence ID" value="GLX76733.1"/>
    <property type="molecule type" value="Genomic_DNA"/>
</dbReference>
<dbReference type="Proteomes" id="UP001157186">
    <property type="component" value="Unassembled WGS sequence"/>
</dbReference>
<evidence type="ECO:0000313" key="2">
    <source>
        <dbReference type="EMBL" id="GLX76733.1"/>
    </source>
</evidence>
<dbReference type="CDD" id="cd00077">
    <property type="entry name" value="HDc"/>
    <property type="match status" value="1"/>
</dbReference>
<accession>A0ABQ6GL36</accession>
<dbReference type="Pfam" id="PF13487">
    <property type="entry name" value="HD_5"/>
    <property type="match status" value="1"/>
</dbReference>
<dbReference type="InterPro" id="IPR037522">
    <property type="entry name" value="HD_GYP_dom"/>
</dbReference>
<sequence length="446" mass="51574">MDTETVINAHYVNHLANVNNKKKVVATENIYNQFGALLVPKGTAIEHRVHDFLVGHKMKKQLDEFITVDGCLTANSLVAEFNKLLALFPDLQQIHQCIDFGQMLEHLCSVQQIPRILLQKLTILKLQLPTIFEQTLFSTWLGCMLAKEMKLSPQHIRNTFYVGLLHDLGLLHIDPELISKQGSYSDQEWHSVKHHMMISVAIAKLIYPFDEEVYRGIKEHHERCDGTGYPKELRNEQLSYSGQLIGLADIICHIRTRQYQQSGKSMANIMPYIQINQHSFKYESYQAMYTLVQRAELEISDLLNRKDFLALPKRLILQRVRITQLHLAFADFVALFPKETKGKHSKALIESCEHIGDTIKRAGLNSPETLDWLESISDSDFNDARQELQELDSMHYELLWQFKKVFRIIPDFLQEELPAKAKLAPQLNAHAETMQQNLLQAWTDYQ</sequence>
<dbReference type="PANTHER" id="PTHR43155:SF2">
    <property type="entry name" value="CYCLIC DI-GMP PHOSPHODIESTERASE PA4108"/>
    <property type="match status" value="1"/>
</dbReference>
<proteinExistence type="predicted"/>
<organism evidence="2 3">
    <name type="scientific">Thalassotalea insulae</name>
    <dbReference type="NCBI Taxonomy" id="2056778"/>
    <lineage>
        <taxon>Bacteria</taxon>
        <taxon>Pseudomonadati</taxon>
        <taxon>Pseudomonadota</taxon>
        <taxon>Gammaproteobacteria</taxon>
        <taxon>Alteromonadales</taxon>
        <taxon>Colwelliaceae</taxon>
        <taxon>Thalassotalea</taxon>
    </lineage>
</organism>
<reference evidence="2 3" key="1">
    <citation type="submission" date="2023-03" db="EMBL/GenBank/DDBJ databases">
        <title>Draft genome sequence of Thalassotalea insulae KCTC 62186T.</title>
        <authorList>
            <person name="Sawabe T."/>
        </authorList>
    </citation>
    <scope>NUCLEOTIDE SEQUENCE [LARGE SCALE GENOMIC DNA]</scope>
    <source>
        <strain evidence="2 3">KCTC 62186</strain>
    </source>
</reference>
<dbReference type="PANTHER" id="PTHR43155">
    <property type="entry name" value="CYCLIC DI-GMP PHOSPHODIESTERASE PA4108-RELATED"/>
    <property type="match status" value="1"/>
</dbReference>
<comment type="caution">
    <text evidence="2">The sequence shown here is derived from an EMBL/GenBank/DDBJ whole genome shotgun (WGS) entry which is preliminary data.</text>
</comment>
<dbReference type="InterPro" id="IPR003607">
    <property type="entry name" value="HD/PDEase_dom"/>
</dbReference>
<gene>
    <name evidence="2" type="ORF">tinsulaeT_00730</name>
</gene>
<dbReference type="PROSITE" id="PS51832">
    <property type="entry name" value="HD_GYP"/>
    <property type="match status" value="1"/>
</dbReference>
<name>A0ABQ6GL36_9GAMM</name>
<keyword evidence="3" id="KW-1185">Reference proteome</keyword>
<evidence type="ECO:0000259" key="1">
    <source>
        <dbReference type="PROSITE" id="PS51832"/>
    </source>
</evidence>
<dbReference type="SUPFAM" id="SSF109604">
    <property type="entry name" value="HD-domain/PDEase-like"/>
    <property type="match status" value="1"/>
</dbReference>
<dbReference type="Gene3D" id="1.10.3210.10">
    <property type="entry name" value="Hypothetical protein af1432"/>
    <property type="match status" value="1"/>
</dbReference>
<feature type="domain" description="HD-GYP" evidence="1">
    <location>
        <begin position="109"/>
        <end position="305"/>
    </location>
</feature>
<dbReference type="RefSeq" id="WP_284242524.1">
    <property type="nucleotide sequence ID" value="NZ_BSST01000001.1"/>
</dbReference>
<evidence type="ECO:0000313" key="3">
    <source>
        <dbReference type="Proteomes" id="UP001157186"/>
    </source>
</evidence>
<protein>
    <recommendedName>
        <fullName evidence="1">HD-GYP domain-containing protein</fullName>
    </recommendedName>
</protein>